<evidence type="ECO:0000256" key="9">
    <source>
        <dbReference type="ARBA" id="ARBA00023004"/>
    </source>
</evidence>
<evidence type="ECO:0000256" key="10">
    <source>
        <dbReference type="ARBA" id="ARBA00023014"/>
    </source>
</evidence>
<sequence length="266" mass="28392">MESAEFHYARALLEWQVELGATEAIGDMPVNCYELPDTMPGTAPKQAAPAAPGTRAGAAAGSPAAVAADPVAEAERAAMAATDLDGLRAALAGFEHCALKKGARNLVFSDGRPGAAVMIIGEAPGRDEDREGRPFVGAAGQLLDRMFAAIGLGRGPDDTPVYITNVLPWRPPQNRDPSPEEIAMMRPFLLRHIELSRPQVLVIMGNISAQALLGRRGITRLRGSWTEACGLPAMPMCHPAYLLRTPEAKRDAWADLLEIRARLTIA</sequence>
<dbReference type="Pfam" id="PF03167">
    <property type="entry name" value="UDG"/>
    <property type="match status" value="1"/>
</dbReference>
<dbReference type="SUPFAM" id="SSF52141">
    <property type="entry name" value="Uracil-DNA glycosylase-like"/>
    <property type="match status" value="1"/>
</dbReference>
<organism evidence="13 14">
    <name type="scientific">Roseobacter ponti</name>
    <dbReference type="NCBI Taxonomy" id="1891787"/>
    <lineage>
        <taxon>Bacteria</taxon>
        <taxon>Pseudomonadati</taxon>
        <taxon>Pseudomonadota</taxon>
        <taxon>Alphaproteobacteria</taxon>
        <taxon>Rhodobacterales</taxon>
        <taxon>Roseobacteraceae</taxon>
        <taxon>Roseobacter</taxon>
    </lineage>
</organism>
<dbReference type="InterPro" id="IPR036895">
    <property type="entry name" value="Uracil-DNA_glycosylase-like_sf"/>
</dbReference>
<keyword evidence="11" id="KW-0234">DNA repair</keyword>
<evidence type="ECO:0000256" key="2">
    <source>
        <dbReference type="ARBA" id="ARBA00006521"/>
    </source>
</evidence>
<reference evidence="13 14" key="1">
    <citation type="submission" date="2020-02" db="EMBL/GenBank/DDBJ databases">
        <title>Genome sequence of Roseobacter ponti.</title>
        <authorList>
            <person name="Hollensteiner J."/>
            <person name="Schneider D."/>
            <person name="Poehlein A."/>
            <person name="Daniel R."/>
        </authorList>
    </citation>
    <scope>NUCLEOTIDE SEQUENCE [LARGE SCALE GENOMIC DNA]</scope>
    <source>
        <strain evidence="13 14">DSM 106830</strain>
    </source>
</reference>
<dbReference type="GO" id="GO:0046872">
    <property type="term" value="F:metal ion binding"/>
    <property type="evidence" value="ECO:0007669"/>
    <property type="project" value="UniProtKB-KW"/>
</dbReference>
<dbReference type="PANTHER" id="PTHR33693">
    <property type="entry name" value="TYPE-5 URACIL-DNA GLYCOSYLASE"/>
    <property type="match status" value="1"/>
</dbReference>
<evidence type="ECO:0000256" key="3">
    <source>
        <dbReference type="ARBA" id="ARBA00012030"/>
    </source>
</evidence>
<dbReference type="SMART" id="SM00986">
    <property type="entry name" value="UDG"/>
    <property type="match status" value="1"/>
</dbReference>
<evidence type="ECO:0000256" key="11">
    <source>
        <dbReference type="ARBA" id="ARBA00023204"/>
    </source>
</evidence>
<dbReference type="EMBL" id="CP048788">
    <property type="protein sequence ID" value="QJF52303.1"/>
    <property type="molecule type" value="Genomic_DNA"/>
</dbReference>
<comment type="similarity">
    <text evidence="2">Belongs to the uracil-DNA glycosylase (UDG) superfamily. Type 4 (UDGa) family.</text>
</comment>
<evidence type="ECO:0000256" key="8">
    <source>
        <dbReference type="ARBA" id="ARBA00022801"/>
    </source>
</evidence>
<dbReference type="AlphaFoldDB" id="A0A858SXE1"/>
<evidence type="ECO:0000256" key="6">
    <source>
        <dbReference type="ARBA" id="ARBA00022723"/>
    </source>
</evidence>
<dbReference type="InterPro" id="IPR005273">
    <property type="entry name" value="Ura-DNA_glyco_family4"/>
</dbReference>
<comment type="catalytic activity">
    <reaction evidence="1">
        <text>Hydrolyzes single-stranded DNA or mismatched double-stranded DNA and polynucleotides, releasing free uracil.</text>
        <dbReference type="EC" id="3.2.2.27"/>
    </reaction>
</comment>
<dbReference type="KEGG" id="rpon:G3256_14520"/>
<dbReference type="InterPro" id="IPR051536">
    <property type="entry name" value="UDG_Type-4/5"/>
</dbReference>
<keyword evidence="10" id="KW-0411">Iron-sulfur</keyword>
<evidence type="ECO:0000256" key="7">
    <source>
        <dbReference type="ARBA" id="ARBA00022763"/>
    </source>
</evidence>
<feature type="domain" description="Uracil-DNA glycosylase-like" evidence="12">
    <location>
        <begin position="108"/>
        <end position="257"/>
    </location>
</feature>
<dbReference type="SMART" id="SM00987">
    <property type="entry name" value="UreE_C"/>
    <property type="match status" value="1"/>
</dbReference>
<evidence type="ECO:0000313" key="13">
    <source>
        <dbReference type="EMBL" id="QJF52303.1"/>
    </source>
</evidence>
<dbReference type="Gene3D" id="3.40.470.10">
    <property type="entry name" value="Uracil-DNA glycosylase-like domain"/>
    <property type="match status" value="1"/>
</dbReference>
<dbReference type="NCBIfam" id="TIGR00758">
    <property type="entry name" value="UDG_fam4"/>
    <property type="match status" value="1"/>
</dbReference>
<evidence type="ECO:0000256" key="4">
    <source>
        <dbReference type="ARBA" id="ARBA00019403"/>
    </source>
</evidence>
<keyword evidence="8" id="KW-0378">Hydrolase</keyword>
<evidence type="ECO:0000256" key="1">
    <source>
        <dbReference type="ARBA" id="ARBA00001400"/>
    </source>
</evidence>
<dbReference type="Proteomes" id="UP000503308">
    <property type="component" value="Chromosome"/>
</dbReference>
<proteinExistence type="inferred from homology"/>
<evidence type="ECO:0000259" key="12">
    <source>
        <dbReference type="SMART" id="SM00986"/>
    </source>
</evidence>
<keyword evidence="7" id="KW-0227">DNA damage</keyword>
<keyword evidence="9" id="KW-0408">Iron</keyword>
<keyword evidence="6" id="KW-0479">Metal-binding</keyword>
<dbReference type="EC" id="3.2.2.27" evidence="3"/>
<gene>
    <name evidence="13" type="ORF">G3256_14520</name>
</gene>
<dbReference type="PANTHER" id="PTHR33693:SF1">
    <property type="entry name" value="TYPE-4 URACIL-DNA GLYCOSYLASE"/>
    <property type="match status" value="1"/>
</dbReference>
<keyword evidence="5" id="KW-0004">4Fe-4S</keyword>
<dbReference type="CDD" id="cd10030">
    <property type="entry name" value="UDG-F4_TTUDGA_SPO1dp_like"/>
    <property type="match status" value="1"/>
</dbReference>
<dbReference type="InterPro" id="IPR005122">
    <property type="entry name" value="Uracil-DNA_glycosylase-like"/>
</dbReference>
<dbReference type="GO" id="GO:0004844">
    <property type="term" value="F:uracil DNA N-glycosylase activity"/>
    <property type="evidence" value="ECO:0007669"/>
    <property type="project" value="UniProtKB-EC"/>
</dbReference>
<dbReference type="GO" id="GO:0051539">
    <property type="term" value="F:4 iron, 4 sulfur cluster binding"/>
    <property type="evidence" value="ECO:0007669"/>
    <property type="project" value="UniProtKB-KW"/>
</dbReference>
<evidence type="ECO:0000256" key="5">
    <source>
        <dbReference type="ARBA" id="ARBA00022485"/>
    </source>
</evidence>
<protein>
    <recommendedName>
        <fullName evidence="4">Type-4 uracil-DNA glycosylase</fullName>
        <ecNumber evidence="3">3.2.2.27</ecNumber>
    </recommendedName>
</protein>
<dbReference type="RefSeq" id="WP_169641522.1">
    <property type="nucleotide sequence ID" value="NZ_CP048788.1"/>
</dbReference>
<evidence type="ECO:0000313" key="14">
    <source>
        <dbReference type="Proteomes" id="UP000503308"/>
    </source>
</evidence>
<keyword evidence="14" id="KW-1185">Reference proteome</keyword>
<name>A0A858SXE1_9RHOB</name>
<accession>A0A858SXE1</accession>
<dbReference type="GO" id="GO:0006281">
    <property type="term" value="P:DNA repair"/>
    <property type="evidence" value="ECO:0007669"/>
    <property type="project" value="UniProtKB-KW"/>
</dbReference>